<accession>A0AAE6FV57</accession>
<dbReference type="Proteomes" id="UP000320179">
    <property type="component" value="Chromosome"/>
</dbReference>
<dbReference type="RefSeq" id="WP_140796865.1">
    <property type="nucleotide sequence ID" value="NZ_CP017173.1"/>
</dbReference>
<gene>
    <name evidence="1" type="ORF">BHS09_00345</name>
</gene>
<dbReference type="AlphaFoldDB" id="A0AAE6FV57"/>
<organism evidence="1 2">
    <name type="scientific">Myxococcus xanthus</name>
    <dbReference type="NCBI Taxonomy" id="34"/>
    <lineage>
        <taxon>Bacteria</taxon>
        <taxon>Pseudomonadati</taxon>
        <taxon>Myxococcota</taxon>
        <taxon>Myxococcia</taxon>
        <taxon>Myxococcales</taxon>
        <taxon>Cystobacterineae</taxon>
        <taxon>Myxococcaceae</taxon>
        <taxon>Myxococcus</taxon>
    </lineage>
</organism>
<name>A0AAE6FV57_MYXXA</name>
<sequence length="192" mass="21189">MLRFFKKKKSGLIVLSLNARLQPMHRAELEDAFDEVSETLGLGARVTGGGTLMAPDGEIERCDIDIELDDYSRELAEKVAAVVGEMLAPKGSEVILPDDEGSIPFGSDEGLGLYLNGTDLPAEVFASCDSNHVHDECERLLGEEGMIHSHWQGPTETAFYMYGRSYEEMLARISGFIAEYPLCQKCRVVRLA</sequence>
<proteinExistence type="predicted"/>
<protein>
    <submittedName>
        <fullName evidence="1">Uncharacterized protein</fullName>
    </submittedName>
</protein>
<evidence type="ECO:0000313" key="2">
    <source>
        <dbReference type="Proteomes" id="UP000320179"/>
    </source>
</evidence>
<dbReference type="EMBL" id="CP017174">
    <property type="protein sequence ID" value="QDE65581.1"/>
    <property type="molecule type" value="Genomic_DNA"/>
</dbReference>
<reference evidence="1 2" key="1">
    <citation type="journal article" date="2019" name="Science">
        <title>Social genes are selection hotspots in kin groups of a soil microbe.</title>
        <authorList>
            <person name="Wielgoss S."/>
            <person name="Wolfensberger R."/>
            <person name="Sun L."/>
            <person name="Fiegna F."/>
            <person name="Velicer G.J."/>
        </authorList>
    </citation>
    <scope>NUCLEOTIDE SEQUENCE [LARGE SCALE GENOMIC DNA]</scope>
    <source>
        <strain evidence="1 2">MC3.5.9c15</strain>
    </source>
</reference>
<evidence type="ECO:0000313" key="1">
    <source>
        <dbReference type="EMBL" id="QDE65581.1"/>
    </source>
</evidence>